<keyword evidence="5" id="KW-0998">Cell outer membrane</keyword>
<organism evidence="9 10">
    <name type="scientific">Hymenobacter montanus</name>
    <dbReference type="NCBI Taxonomy" id="2771359"/>
    <lineage>
        <taxon>Bacteria</taxon>
        <taxon>Pseudomonadati</taxon>
        <taxon>Bacteroidota</taxon>
        <taxon>Cytophagia</taxon>
        <taxon>Cytophagales</taxon>
        <taxon>Hymenobacteraceae</taxon>
        <taxon>Hymenobacter</taxon>
    </lineage>
</organism>
<dbReference type="InterPro" id="IPR012944">
    <property type="entry name" value="SusD_RagB_dom"/>
</dbReference>
<accession>A0A927GJ76</accession>
<feature type="domain" description="RagB/SusD" evidence="7">
    <location>
        <begin position="319"/>
        <end position="407"/>
    </location>
</feature>
<evidence type="ECO:0000256" key="6">
    <source>
        <dbReference type="SAM" id="SignalP"/>
    </source>
</evidence>
<gene>
    <name evidence="9" type="ORF">IC235_09895</name>
</gene>
<dbReference type="AlphaFoldDB" id="A0A927GJ76"/>
<dbReference type="InterPro" id="IPR011990">
    <property type="entry name" value="TPR-like_helical_dom_sf"/>
</dbReference>
<evidence type="ECO:0000313" key="10">
    <source>
        <dbReference type="Proteomes" id="UP000612233"/>
    </source>
</evidence>
<evidence type="ECO:0000256" key="2">
    <source>
        <dbReference type="ARBA" id="ARBA00006275"/>
    </source>
</evidence>
<proteinExistence type="inferred from homology"/>
<evidence type="ECO:0000259" key="7">
    <source>
        <dbReference type="Pfam" id="PF07980"/>
    </source>
</evidence>
<comment type="subcellular location">
    <subcellularLocation>
        <location evidence="1">Cell outer membrane</location>
    </subcellularLocation>
</comment>
<dbReference type="Pfam" id="PF07980">
    <property type="entry name" value="SusD_RagB"/>
    <property type="match status" value="1"/>
</dbReference>
<evidence type="ECO:0000256" key="1">
    <source>
        <dbReference type="ARBA" id="ARBA00004442"/>
    </source>
</evidence>
<dbReference type="EMBL" id="JACXAD010000009">
    <property type="protein sequence ID" value="MBD2768203.1"/>
    <property type="molecule type" value="Genomic_DNA"/>
</dbReference>
<dbReference type="RefSeq" id="WP_191005016.1">
    <property type="nucleotide sequence ID" value="NZ_JACXAD010000009.1"/>
</dbReference>
<dbReference type="InterPro" id="IPR033985">
    <property type="entry name" value="SusD-like_N"/>
</dbReference>
<evidence type="ECO:0000313" key="9">
    <source>
        <dbReference type="EMBL" id="MBD2768203.1"/>
    </source>
</evidence>
<feature type="chain" id="PRO_5038124975" evidence="6">
    <location>
        <begin position="21"/>
        <end position="442"/>
    </location>
</feature>
<sequence length="442" mass="48522">MKKTLQYLALAVVLAAGPLAGCNSKLDVEPVDYVLTEKALLTSADVEAALIGSYSLMSGNRVYGGYIQFIADLLGANGEIAFVGTAVQPREFIQKTTLVNNTFSAGTWTDSYQAINTTNNVLANLDKVVAVRKDRVEGEARFIRAALYFELVRLFGRDWSDGNPQTNLGVPLVFAPTVRIDAASQVSRNTVSEVYAQVLSDLTIAKAKLPASNGFFATKGAASAMLARVYLQQGRYAEARDAASDALAGNRYPLVPSFKDEFATTTNTSEDIFAIQITAQDGLNDLNTYYSSSQRGDIEVDTSFIKVYDANDERGKLFKDKTYTLKYEQQYGNIKVIRSAEMHLIRAECNARLETEEGATPLSDVNTVRNRAGAPALTTVNLTNVLAERRLELAFEGFRIHDAKRLKENVGSLPYNSPRLVLPIPQRERDVNPNLVQNPGYL</sequence>
<protein>
    <submittedName>
        <fullName evidence="9">RagB/SusD family nutrient uptake outer membrane protein</fullName>
    </submittedName>
</protein>
<keyword evidence="3 6" id="KW-0732">Signal</keyword>
<reference evidence="9" key="1">
    <citation type="submission" date="2020-09" db="EMBL/GenBank/DDBJ databases">
        <authorList>
            <person name="Kim M.K."/>
        </authorList>
    </citation>
    <scope>NUCLEOTIDE SEQUENCE</scope>
    <source>
        <strain evidence="9">BT664</strain>
    </source>
</reference>
<dbReference type="Pfam" id="PF14322">
    <property type="entry name" value="SusD-like_3"/>
    <property type="match status" value="1"/>
</dbReference>
<dbReference type="Gene3D" id="1.25.40.390">
    <property type="match status" value="1"/>
</dbReference>
<comment type="similarity">
    <text evidence="2">Belongs to the SusD family.</text>
</comment>
<dbReference type="GO" id="GO:0009279">
    <property type="term" value="C:cell outer membrane"/>
    <property type="evidence" value="ECO:0007669"/>
    <property type="project" value="UniProtKB-SubCell"/>
</dbReference>
<feature type="signal peptide" evidence="6">
    <location>
        <begin position="1"/>
        <end position="20"/>
    </location>
</feature>
<evidence type="ECO:0000256" key="4">
    <source>
        <dbReference type="ARBA" id="ARBA00023136"/>
    </source>
</evidence>
<keyword evidence="10" id="KW-1185">Reference proteome</keyword>
<feature type="domain" description="SusD-like N-terminal" evidence="8">
    <location>
        <begin position="104"/>
        <end position="231"/>
    </location>
</feature>
<evidence type="ECO:0000256" key="5">
    <source>
        <dbReference type="ARBA" id="ARBA00023237"/>
    </source>
</evidence>
<comment type="caution">
    <text evidence="9">The sequence shown here is derived from an EMBL/GenBank/DDBJ whole genome shotgun (WGS) entry which is preliminary data.</text>
</comment>
<evidence type="ECO:0000259" key="8">
    <source>
        <dbReference type="Pfam" id="PF14322"/>
    </source>
</evidence>
<dbReference type="CDD" id="cd08977">
    <property type="entry name" value="SusD"/>
    <property type="match status" value="1"/>
</dbReference>
<keyword evidence="4" id="KW-0472">Membrane</keyword>
<name>A0A927GJ76_9BACT</name>
<dbReference type="SUPFAM" id="SSF48452">
    <property type="entry name" value="TPR-like"/>
    <property type="match status" value="1"/>
</dbReference>
<evidence type="ECO:0000256" key="3">
    <source>
        <dbReference type="ARBA" id="ARBA00022729"/>
    </source>
</evidence>
<dbReference type="Proteomes" id="UP000612233">
    <property type="component" value="Unassembled WGS sequence"/>
</dbReference>